<evidence type="ECO:0000313" key="2">
    <source>
        <dbReference type="Proteomes" id="UP000008190"/>
    </source>
</evidence>
<dbReference type="KEGG" id="ncy:NOCYR_0199"/>
<name>H6R7M0_NOCCG</name>
<dbReference type="HOGENOM" id="CLU_1516376_0_0_11"/>
<keyword evidence="2" id="KW-1185">Reference proteome</keyword>
<dbReference type="EMBL" id="FO082843">
    <property type="protein sequence ID" value="CCF61021.1"/>
    <property type="molecule type" value="Genomic_DNA"/>
</dbReference>
<reference evidence="1 2" key="1">
    <citation type="journal article" date="2012" name="J. Bacteriol.">
        <title>Genome sequence of the human- and animal-pathogenic strain Nocardia cyriacigeorgica GUH-2.</title>
        <authorList>
            <person name="Zoropogui A."/>
            <person name="Pujic P."/>
            <person name="Normand P."/>
            <person name="Barbe V."/>
            <person name="Beaman B."/>
            <person name="Beaman L."/>
            <person name="Boiron P."/>
            <person name="Colinon C."/>
            <person name="Deredjian A."/>
            <person name="Graindorge A."/>
            <person name="Mangenot S."/>
            <person name="Nazaret S."/>
            <person name="Neto M."/>
            <person name="Petit S."/>
            <person name="Roche D."/>
            <person name="Vallenet D."/>
            <person name="Rodriguez-Nava V."/>
            <person name="Richard Y."/>
            <person name="Cournoyer B."/>
            <person name="Blaha D."/>
        </authorList>
    </citation>
    <scope>NUCLEOTIDE SEQUENCE [LARGE SCALE GENOMIC DNA]</scope>
    <source>
        <strain evidence="1 2">GUH-2</strain>
    </source>
</reference>
<proteinExistence type="predicted"/>
<sequence>MMCRSLCSRFRKTCSVKVLGVVVSAGVLYYGALDASVGTAAFRATAGAPGRLVPAAGLAGANRLADTFLRITQDIRVLEPDAVVLVGTRKHSQWKYRDAVERISLISALILSCTQLDVRYEELTTERIGKALGIPPASLDSFRHERIGMLQKPPYWASGRAIAFAAAMAYITNGSEG</sequence>
<evidence type="ECO:0000313" key="1">
    <source>
        <dbReference type="EMBL" id="CCF61021.1"/>
    </source>
</evidence>
<dbReference type="AlphaFoldDB" id="H6R7M0"/>
<dbReference type="Proteomes" id="UP000008190">
    <property type="component" value="Chromosome"/>
</dbReference>
<protein>
    <submittedName>
        <fullName evidence="1">Uncharacterized protein</fullName>
    </submittedName>
</protein>
<gene>
    <name evidence="1" type="ordered locus">NOCYR_0199</name>
</gene>
<accession>H6R7M0</accession>
<organism evidence="1 2">
    <name type="scientific">Nocardia cyriacigeorgica (strain GUH-2)</name>
    <dbReference type="NCBI Taxonomy" id="1127134"/>
    <lineage>
        <taxon>Bacteria</taxon>
        <taxon>Bacillati</taxon>
        <taxon>Actinomycetota</taxon>
        <taxon>Actinomycetes</taxon>
        <taxon>Mycobacteriales</taxon>
        <taxon>Nocardiaceae</taxon>
        <taxon>Nocardia</taxon>
    </lineage>
</organism>